<dbReference type="CDD" id="cd02440">
    <property type="entry name" value="AdoMet_MTases"/>
    <property type="match status" value="1"/>
</dbReference>
<dbReference type="Gene3D" id="1.10.10.10">
    <property type="entry name" value="Winged helix-like DNA-binding domain superfamily/Winged helix DNA-binding domain"/>
    <property type="match status" value="1"/>
</dbReference>
<dbReference type="FunFam" id="1.10.10.10:FF:000357">
    <property type="entry name" value="Caffeic acid 3-O-methyltransferase"/>
    <property type="match status" value="1"/>
</dbReference>
<keyword evidence="5" id="KW-0438">Lignin biosynthesis</keyword>
<dbReference type="InterPro" id="IPR036390">
    <property type="entry name" value="WH_DNA-bd_sf"/>
</dbReference>
<evidence type="ECO:0000256" key="5">
    <source>
        <dbReference type="ARBA" id="ARBA00022733"/>
    </source>
</evidence>
<dbReference type="SUPFAM" id="SSF53335">
    <property type="entry name" value="S-adenosyl-L-methionine-dependent methyltransferases"/>
    <property type="match status" value="1"/>
</dbReference>
<dbReference type="EC" id="2.1.1.68" evidence="6"/>
<evidence type="ECO:0000256" key="4">
    <source>
        <dbReference type="ARBA" id="ARBA00022691"/>
    </source>
</evidence>
<dbReference type="GO" id="GO:0009809">
    <property type="term" value="P:lignin biosynthetic process"/>
    <property type="evidence" value="ECO:0007669"/>
    <property type="project" value="UniProtKB-KW"/>
</dbReference>
<dbReference type="GO" id="GO:0047763">
    <property type="term" value="F:caffeate O-methyltransferase activity"/>
    <property type="evidence" value="ECO:0007669"/>
    <property type="project" value="UniProtKB-EC"/>
</dbReference>
<dbReference type="AlphaFoldDB" id="I3SH20"/>
<keyword evidence="4" id="KW-0949">S-adenosyl-L-methionine</keyword>
<dbReference type="GO" id="GO:0032259">
    <property type="term" value="P:methylation"/>
    <property type="evidence" value="ECO:0007669"/>
    <property type="project" value="UniProtKB-KW"/>
</dbReference>
<dbReference type="InterPro" id="IPR012967">
    <property type="entry name" value="COMT_dimerisation"/>
</dbReference>
<dbReference type="InterPro" id="IPR036388">
    <property type="entry name" value="WH-like_DNA-bd_sf"/>
</dbReference>
<evidence type="ECO:0000256" key="3">
    <source>
        <dbReference type="ARBA" id="ARBA00022679"/>
    </source>
</evidence>
<dbReference type="Pfam" id="PF00891">
    <property type="entry name" value="Methyltransf_2"/>
    <property type="match status" value="1"/>
</dbReference>
<comment type="function">
    <text evidence="7">Catalyzes the conversion of caffeic acid to ferulic acid and of 5-hydroxyferulic acid to sinapic acid. The resulting products may subsequently be converted to the corresponding alcohols that are incorporated into lignins.</text>
</comment>
<proteinExistence type="evidence at transcript level"/>
<keyword evidence="2" id="KW-0489">Methyltransferase</keyword>
<dbReference type="FunFam" id="3.40.50.150:FF:000061">
    <property type="entry name" value="Caffeic acid O-methyltransferase"/>
    <property type="match status" value="1"/>
</dbReference>
<evidence type="ECO:0000256" key="6">
    <source>
        <dbReference type="ARBA" id="ARBA00039011"/>
    </source>
</evidence>
<feature type="domain" description="O-methyltransferase C-terminal" evidence="9">
    <location>
        <begin position="134"/>
        <end position="339"/>
    </location>
</feature>
<dbReference type="Pfam" id="PF08100">
    <property type="entry name" value="Dimerisation"/>
    <property type="match status" value="1"/>
</dbReference>
<dbReference type="PANTHER" id="PTHR11746">
    <property type="entry name" value="O-METHYLTRANSFERASE"/>
    <property type="match status" value="1"/>
</dbReference>
<feature type="active site" description="Proton acceptor" evidence="8">
    <location>
        <position position="263"/>
    </location>
</feature>
<dbReference type="Gene3D" id="3.40.50.150">
    <property type="entry name" value="Vaccinia Virus protein VP39"/>
    <property type="match status" value="1"/>
</dbReference>
<dbReference type="EMBL" id="BT139767">
    <property type="protein sequence ID" value="AFK39562.1"/>
    <property type="molecule type" value="mRNA"/>
</dbReference>
<reference evidence="11" key="1">
    <citation type="submission" date="2012-05" db="EMBL/GenBank/DDBJ databases">
        <authorList>
            <person name="Krishnakumar V."/>
            <person name="Cheung F."/>
            <person name="Xiao Y."/>
            <person name="Chan A."/>
            <person name="Moskal W.A."/>
            <person name="Town C.D."/>
        </authorList>
    </citation>
    <scope>NUCLEOTIDE SEQUENCE</scope>
</reference>
<keyword evidence="3" id="KW-0808">Transferase</keyword>
<accession>I3SH20</accession>
<evidence type="ECO:0000256" key="1">
    <source>
        <dbReference type="ARBA" id="ARBA00004928"/>
    </source>
</evidence>
<dbReference type="InterPro" id="IPR029063">
    <property type="entry name" value="SAM-dependent_MTases_sf"/>
</dbReference>
<evidence type="ECO:0000256" key="8">
    <source>
        <dbReference type="PIRSR" id="PIRSR005739-1"/>
    </source>
</evidence>
<dbReference type="InterPro" id="IPR001077">
    <property type="entry name" value="COMT_C"/>
</dbReference>
<dbReference type="SUPFAM" id="SSF46785">
    <property type="entry name" value="Winged helix' DNA-binding domain"/>
    <property type="match status" value="1"/>
</dbReference>
<dbReference type="GO" id="GO:0008757">
    <property type="term" value="F:S-adenosylmethionine-dependent methyltransferase activity"/>
    <property type="evidence" value="ECO:0007669"/>
    <property type="project" value="UniProtKB-ARBA"/>
</dbReference>
<comment type="pathway">
    <text evidence="1">Aromatic compound metabolism; phenylpropanoid biosynthesis.</text>
</comment>
<dbReference type="PIRSF" id="PIRSF005739">
    <property type="entry name" value="O-mtase"/>
    <property type="match status" value="1"/>
</dbReference>
<sequence>MGEVNNAKQLVVSDEEALLFAMELAGASSVPMVLKSALDLGVIETIAKAGPGAYLSPSEIVSQIPSIKNPDAPSMLNRLLRLLASYNILTFQGSEPERHYGLSPYAKYFVNNQDGVSMISSFLMQHDKVLKDMWYHLTDSIQEGGLPFDNAYGMTSFEFHGKNPRFNNIFNKGMSDYSTIIMKKVLETYTGFEGLGSVVDVGGGTGAVINMIVSKYPTIKGVNFDLPHVIKEAPSYPGVEHIGGDMFVSVPKADAIFMKWICHDWNDEQCLKLLKNCYESLPDTGKVILTECNIPQVPDSKLASRCVFEMDVIMLCHSSGGRERTAKEYEALAKGAGFQGFRVACCAFNMYVMEFLKKP</sequence>
<name>I3SH20_LOTJA</name>
<protein>
    <recommendedName>
        <fullName evidence="6">caffeate O-methyltransferase</fullName>
        <ecNumber evidence="6">2.1.1.68</ecNumber>
    </recommendedName>
</protein>
<dbReference type="GO" id="GO:0046983">
    <property type="term" value="F:protein dimerization activity"/>
    <property type="evidence" value="ECO:0007669"/>
    <property type="project" value="InterPro"/>
</dbReference>
<dbReference type="InterPro" id="IPR016461">
    <property type="entry name" value="COMT-like"/>
</dbReference>
<evidence type="ECO:0000313" key="11">
    <source>
        <dbReference type="EMBL" id="AFK39562.1"/>
    </source>
</evidence>
<evidence type="ECO:0000256" key="7">
    <source>
        <dbReference type="ARBA" id="ARBA00045231"/>
    </source>
</evidence>
<evidence type="ECO:0000259" key="9">
    <source>
        <dbReference type="Pfam" id="PF00891"/>
    </source>
</evidence>
<evidence type="ECO:0000256" key="2">
    <source>
        <dbReference type="ARBA" id="ARBA00022603"/>
    </source>
</evidence>
<evidence type="ECO:0000259" key="10">
    <source>
        <dbReference type="Pfam" id="PF08100"/>
    </source>
</evidence>
<dbReference type="PROSITE" id="PS51683">
    <property type="entry name" value="SAM_OMT_II"/>
    <property type="match status" value="1"/>
</dbReference>
<feature type="domain" description="O-methyltransferase dimerisation" evidence="10">
    <location>
        <begin position="22"/>
        <end position="111"/>
    </location>
</feature>
<organism evidence="11">
    <name type="scientific">Lotus japonicus</name>
    <name type="common">Lotus corniculatus var. japonicus</name>
    <dbReference type="NCBI Taxonomy" id="34305"/>
    <lineage>
        <taxon>Eukaryota</taxon>
        <taxon>Viridiplantae</taxon>
        <taxon>Streptophyta</taxon>
        <taxon>Embryophyta</taxon>
        <taxon>Tracheophyta</taxon>
        <taxon>Spermatophyta</taxon>
        <taxon>Magnoliopsida</taxon>
        <taxon>eudicotyledons</taxon>
        <taxon>Gunneridae</taxon>
        <taxon>Pentapetalae</taxon>
        <taxon>rosids</taxon>
        <taxon>fabids</taxon>
        <taxon>Fabales</taxon>
        <taxon>Fabaceae</taxon>
        <taxon>Papilionoideae</taxon>
        <taxon>50 kb inversion clade</taxon>
        <taxon>NPAAA clade</taxon>
        <taxon>Hologalegina</taxon>
        <taxon>robinioid clade</taxon>
        <taxon>Loteae</taxon>
        <taxon>Lotus</taxon>
    </lineage>
</organism>